<dbReference type="AlphaFoldDB" id="A0A3B1A5M6"/>
<dbReference type="NCBIfam" id="TIGR03352">
    <property type="entry name" value="VI_chp_3"/>
    <property type="match status" value="1"/>
</dbReference>
<gene>
    <name evidence="1" type="ORF">MNBD_GAMMA17-1819</name>
</gene>
<proteinExistence type="predicted"/>
<evidence type="ECO:0008006" key="2">
    <source>
        <dbReference type="Google" id="ProtNLM"/>
    </source>
</evidence>
<accession>A0A3B1A5M6</accession>
<evidence type="ECO:0000313" key="1">
    <source>
        <dbReference type="EMBL" id="VAW89034.1"/>
    </source>
</evidence>
<organism evidence="1">
    <name type="scientific">hydrothermal vent metagenome</name>
    <dbReference type="NCBI Taxonomy" id="652676"/>
    <lineage>
        <taxon>unclassified sequences</taxon>
        <taxon>metagenomes</taxon>
        <taxon>ecological metagenomes</taxon>
    </lineage>
</organism>
<dbReference type="InterPro" id="IPR038706">
    <property type="entry name" value="Type_VI_SciN-like_sf"/>
</dbReference>
<name>A0A3B1A5M6_9ZZZZ</name>
<protein>
    <recommendedName>
        <fullName evidence="2">Type VI secretion lipoprotein/VasD</fullName>
    </recommendedName>
</protein>
<dbReference type="Pfam" id="PF12790">
    <property type="entry name" value="T6SS-SciN"/>
    <property type="match status" value="1"/>
</dbReference>
<reference evidence="1" key="1">
    <citation type="submission" date="2018-06" db="EMBL/GenBank/DDBJ databases">
        <authorList>
            <person name="Zhirakovskaya E."/>
        </authorList>
    </citation>
    <scope>NUCLEOTIDE SEQUENCE</scope>
</reference>
<dbReference type="InterPro" id="IPR017734">
    <property type="entry name" value="T6SS_SciN"/>
</dbReference>
<dbReference type="PANTHER" id="PTHR37625:SF4">
    <property type="entry name" value="OUTER MEMBRANE LIPOPROTEIN"/>
    <property type="match status" value="1"/>
</dbReference>
<dbReference type="Gene3D" id="2.60.40.4150">
    <property type="entry name" value="Type VI secretion system, lipoprotein SciN"/>
    <property type="match status" value="1"/>
</dbReference>
<dbReference type="PANTHER" id="PTHR37625">
    <property type="entry name" value="OUTER MEMBRANE LIPOPROTEIN-RELATED"/>
    <property type="match status" value="1"/>
</dbReference>
<dbReference type="EMBL" id="UOFQ01000119">
    <property type="protein sequence ID" value="VAW89034.1"/>
    <property type="molecule type" value="Genomic_DNA"/>
</dbReference>
<sequence>MSIKQTFNTYHKGDTMRFVRIFKFTLMSLALLSSTACTTMNSKVGGVLSLDTDLKLTFIVSADANRDDDKVPSPLIIKMYELKSPDMFEKSNFIDIFERDSEILGADLIDKHRLKHLQPGEERMVRFVLDEKTKYVGLFAEFLMYKGAKYKLVIPIAQTNVFSSSAEIKISTNKMAIIEREPAKANVLK</sequence>